<organism evidence="1 2">
    <name type="scientific">Laspinema palackyanum D2a</name>
    <dbReference type="NCBI Taxonomy" id="2953684"/>
    <lineage>
        <taxon>Bacteria</taxon>
        <taxon>Bacillati</taxon>
        <taxon>Cyanobacteriota</taxon>
        <taxon>Cyanophyceae</taxon>
        <taxon>Oscillatoriophycideae</taxon>
        <taxon>Oscillatoriales</taxon>
        <taxon>Laspinemataceae</taxon>
        <taxon>Laspinema</taxon>
        <taxon>Laspinema palackyanum</taxon>
    </lineage>
</organism>
<evidence type="ECO:0000313" key="1">
    <source>
        <dbReference type="EMBL" id="MCT7970223.1"/>
    </source>
</evidence>
<dbReference type="Proteomes" id="UP001525890">
    <property type="component" value="Unassembled WGS sequence"/>
</dbReference>
<reference evidence="1 2" key="1">
    <citation type="journal article" date="2022" name="Front. Microbiol.">
        <title>High genomic differentiation and limited gene flow indicate recent cryptic speciation within the genus Laspinema (cyanobacteria).</title>
        <authorList>
            <person name="Stanojkovic A."/>
            <person name="Skoupy S."/>
            <person name="Skaloud P."/>
            <person name="Dvorak P."/>
        </authorList>
    </citation>
    <scope>NUCLEOTIDE SEQUENCE [LARGE SCALE GENOMIC DNA]</scope>
    <source>
        <strain evidence="1 2">D2a</strain>
    </source>
</reference>
<accession>A0ABT2MZN7</accession>
<gene>
    <name evidence="1" type="ORF">NG799_28305</name>
</gene>
<dbReference type="EMBL" id="JAMXFF010000081">
    <property type="protein sequence ID" value="MCT7970223.1"/>
    <property type="molecule type" value="Genomic_DNA"/>
</dbReference>
<sequence length="90" mass="9500">MDVGAIDADTVTGGGNISLRSRLAILPQGSRITNAQGENVIDGNINIDAQVLRALENSDISANSQDFRGGQVNINAQGIFGTEFRDRPSD</sequence>
<protein>
    <submittedName>
        <fullName evidence="1">Uncharacterized protein</fullName>
    </submittedName>
</protein>
<keyword evidence="2" id="KW-1185">Reference proteome</keyword>
<dbReference type="RefSeq" id="WP_368009647.1">
    <property type="nucleotide sequence ID" value="NZ_JAMXFF010000081.1"/>
</dbReference>
<name>A0ABT2MZN7_9CYAN</name>
<proteinExistence type="predicted"/>
<evidence type="ECO:0000313" key="2">
    <source>
        <dbReference type="Proteomes" id="UP001525890"/>
    </source>
</evidence>
<comment type="caution">
    <text evidence="1">The sequence shown here is derived from an EMBL/GenBank/DDBJ whole genome shotgun (WGS) entry which is preliminary data.</text>
</comment>